<dbReference type="PANTHER" id="PTHR34039:SF1">
    <property type="entry name" value="UPF0102 PROTEIN YRAN"/>
    <property type="match status" value="1"/>
</dbReference>
<keyword evidence="5" id="KW-1185">Reference proteome</keyword>
<evidence type="ECO:0000256" key="1">
    <source>
        <dbReference type="ARBA" id="ARBA00006738"/>
    </source>
</evidence>
<dbReference type="Proteomes" id="UP001165378">
    <property type="component" value="Unassembled WGS sequence"/>
</dbReference>
<dbReference type="Pfam" id="PF02021">
    <property type="entry name" value="UPF0102"/>
    <property type="match status" value="1"/>
</dbReference>
<proteinExistence type="inferred from homology"/>
<protein>
    <recommendedName>
        <fullName evidence="2">UPF0102 protein LZ495_15120</fullName>
    </recommendedName>
</protein>
<dbReference type="PANTHER" id="PTHR34039">
    <property type="entry name" value="UPF0102 PROTEIN YRAN"/>
    <property type="match status" value="1"/>
</dbReference>
<feature type="compositionally biased region" description="Gly residues" evidence="3">
    <location>
        <begin position="49"/>
        <end position="60"/>
    </location>
</feature>
<dbReference type="InterPro" id="IPR011856">
    <property type="entry name" value="tRNA_endonuc-like_dom_sf"/>
</dbReference>
<comment type="similarity">
    <text evidence="1 2">Belongs to the UPF0102 family.</text>
</comment>
<dbReference type="InterPro" id="IPR003509">
    <property type="entry name" value="UPF0102_YraN-like"/>
</dbReference>
<reference evidence="4" key="1">
    <citation type="submission" date="2022-01" db="EMBL/GenBank/DDBJ databases">
        <title>Genome-Based Taxonomic Classification of the Phylum Actinobacteria.</title>
        <authorList>
            <person name="Gao Y."/>
        </authorList>
    </citation>
    <scope>NUCLEOTIDE SEQUENCE</scope>
    <source>
        <strain evidence="4">KLBMP 8922</strain>
    </source>
</reference>
<dbReference type="SUPFAM" id="SSF52980">
    <property type="entry name" value="Restriction endonuclease-like"/>
    <property type="match status" value="1"/>
</dbReference>
<evidence type="ECO:0000256" key="2">
    <source>
        <dbReference type="HAMAP-Rule" id="MF_00048"/>
    </source>
</evidence>
<dbReference type="HAMAP" id="MF_00048">
    <property type="entry name" value="UPF0102"/>
    <property type="match status" value="1"/>
</dbReference>
<dbReference type="Gene3D" id="3.40.1350.10">
    <property type="match status" value="1"/>
</dbReference>
<dbReference type="GO" id="GO:0003676">
    <property type="term" value="F:nucleic acid binding"/>
    <property type="evidence" value="ECO:0007669"/>
    <property type="project" value="InterPro"/>
</dbReference>
<feature type="region of interest" description="Disordered" evidence="3">
    <location>
        <begin position="1"/>
        <end position="60"/>
    </location>
</feature>
<sequence length="191" mass="19609">MTGKGEEEIRGTSAQACAGMAAGDSPSQGAGGVRRGRAVGGADPAGGRPPRGGRNGAVGGYGERVAERHLVEAGLVVLDRNWRCAAGELDLVALERGLPPPGADQADCFGPPSGPGVLVVCEVKTRLSPGFEHPCEAIGRHKAERLRALAEQWIAAHPHLVRPGCDVRVDLVAVLPSARGAARVEHVKGAC</sequence>
<evidence type="ECO:0000313" key="4">
    <source>
        <dbReference type="EMBL" id="MCF2528542.1"/>
    </source>
</evidence>
<dbReference type="InterPro" id="IPR011335">
    <property type="entry name" value="Restrct_endonuc-II-like"/>
</dbReference>
<evidence type="ECO:0000313" key="5">
    <source>
        <dbReference type="Proteomes" id="UP001165378"/>
    </source>
</evidence>
<organism evidence="4 5">
    <name type="scientific">Yinghuangia soli</name>
    <dbReference type="NCBI Taxonomy" id="2908204"/>
    <lineage>
        <taxon>Bacteria</taxon>
        <taxon>Bacillati</taxon>
        <taxon>Actinomycetota</taxon>
        <taxon>Actinomycetes</taxon>
        <taxon>Kitasatosporales</taxon>
        <taxon>Streptomycetaceae</taxon>
        <taxon>Yinghuangia</taxon>
    </lineage>
</organism>
<evidence type="ECO:0000256" key="3">
    <source>
        <dbReference type="SAM" id="MobiDB-lite"/>
    </source>
</evidence>
<dbReference type="CDD" id="cd20736">
    <property type="entry name" value="PoNe_Nuclease"/>
    <property type="match status" value="1"/>
</dbReference>
<feature type="compositionally biased region" description="Basic and acidic residues" evidence="3">
    <location>
        <begin position="1"/>
        <end position="10"/>
    </location>
</feature>
<dbReference type="AlphaFoldDB" id="A0AA41U2E6"/>
<dbReference type="EMBL" id="JAKFHA010000007">
    <property type="protein sequence ID" value="MCF2528542.1"/>
    <property type="molecule type" value="Genomic_DNA"/>
</dbReference>
<accession>A0AA41U2E6</accession>
<gene>
    <name evidence="4" type="ORF">LZ495_15120</name>
</gene>
<name>A0AA41U2E6_9ACTN</name>
<comment type="caution">
    <text evidence="4">The sequence shown here is derived from an EMBL/GenBank/DDBJ whole genome shotgun (WGS) entry which is preliminary data.</text>
</comment>